<dbReference type="EMBL" id="JBHMQV010000009">
    <property type="protein sequence ID" value="MFC0844075.1"/>
    <property type="molecule type" value="Genomic_DNA"/>
</dbReference>
<dbReference type="SUPFAM" id="SSF46785">
    <property type="entry name" value="Winged helix' DNA-binding domain"/>
    <property type="match status" value="1"/>
</dbReference>
<evidence type="ECO:0000256" key="4">
    <source>
        <dbReference type="SAM" id="MobiDB-lite"/>
    </source>
</evidence>
<evidence type="ECO:0000256" key="1">
    <source>
        <dbReference type="ARBA" id="ARBA00023015"/>
    </source>
</evidence>
<dbReference type="PANTHER" id="PTHR43132">
    <property type="entry name" value="ARSENICAL RESISTANCE OPERON REPRESSOR ARSR-RELATED"/>
    <property type="match status" value="1"/>
</dbReference>
<feature type="domain" description="HTH arsR-type" evidence="5">
    <location>
        <begin position="257"/>
        <end position="332"/>
    </location>
</feature>
<evidence type="ECO:0000256" key="3">
    <source>
        <dbReference type="ARBA" id="ARBA00023163"/>
    </source>
</evidence>
<comment type="caution">
    <text evidence="6">The sequence shown here is derived from an EMBL/GenBank/DDBJ whole genome shotgun (WGS) entry which is preliminary data.</text>
</comment>
<dbReference type="InterPro" id="IPR051011">
    <property type="entry name" value="Metal_resp_trans_reg"/>
</dbReference>
<dbReference type="PANTHER" id="PTHR43132:SF8">
    <property type="entry name" value="HTH-TYPE TRANSCRIPTIONAL REGULATOR KMTR"/>
    <property type="match status" value="1"/>
</dbReference>
<dbReference type="InterPro" id="IPR001845">
    <property type="entry name" value="HTH_ArsR_DNA-bd_dom"/>
</dbReference>
<dbReference type="SMART" id="SM00418">
    <property type="entry name" value="HTH_ARSR"/>
    <property type="match status" value="1"/>
</dbReference>
<evidence type="ECO:0000313" key="6">
    <source>
        <dbReference type="EMBL" id="MFC0844075.1"/>
    </source>
</evidence>
<dbReference type="Pfam" id="PF12840">
    <property type="entry name" value="HTH_20"/>
    <property type="match status" value="1"/>
</dbReference>
<accession>A0ABV6TE80</accession>
<dbReference type="InterPro" id="IPR036388">
    <property type="entry name" value="WH-like_DNA-bd_sf"/>
</dbReference>
<protein>
    <submittedName>
        <fullName evidence="6">ArsR/SmtB family transcription factor</fullName>
    </submittedName>
</protein>
<dbReference type="Proteomes" id="UP001589887">
    <property type="component" value="Unassembled WGS sequence"/>
</dbReference>
<feature type="region of interest" description="Disordered" evidence="4">
    <location>
        <begin position="276"/>
        <end position="295"/>
    </location>
</feature>
<keyword evidence="3" id="KW-0804">Transcription</keyword>
<sequence>MLRIHFTPDDLTRVRMARSPDPLAETILSLPVVQRREFGGIALAGWRERTRKGLGPEMRPLFDLAPGGAGEYVPEAFLHAAAATLAESLDHTWSLPRRQWAADHRATQWLRPRTARWIHALHRGEGEWGDLVHRALHAYHDLAVAPYWAQLVGAAHTDRTRRALLAADAGTGELLATLHPAITWAAPQLHVPCHADLDLRLDGRGLLLVPTFFWPDPLVLADNADPDRPLVLHYPIARDLAAYQAVWAAAAGPAPDGALHALLGATRARALHAAATPASTTELARRTATSPATASHHAAVLRAAGLITTERAGPAVRHRLTPLGRALLQGTG</sequence>
<keyword evidence="1" id="KW-0805">Transcription regulation</keyword>
<organism evidence="6 7">
    <name type="scientific">Streptomyces noboritoensis</name>
    <dbReference type="NCBI Taxonomy" id="67337"/>
    <lineage>
        <taxon>Bacteria</taxon>
        <taxon>Bacillati</taxon>
        <taxon>Actinomycetota</taxon>
        <taxon>Actinomycetes</taxon>
        <taxon>Kitasatosporales</taxon>
        <taxon>Streptomycetaceae</taxon>
        <taxon>Streptomyces</taxon>
    </lineage>
</organism>
<name>A0ABV6TE80_9ACTN</name>
<feature type="compositionally biased region" description="Low complexity" evidence="4">
    <location>
        <begin position="286"/>
        <end position="295"/>
    </location>
</feature>
<keyword evidence="7" id="KW-1185">Reference proteome</keyword>
<dbReference type="Gene3D" id="1.10.10.10">
    <property type="entry name" value="Winged helix-like DNA-binding domain superfamily/Winged helix DNA-binding domain"/>
    <property type="match status" value="1"/>
</dbReference>
<reference evidence="6 7" key="1">
    <citation type="submission" date="2024-09" db="EMBL/GenBank/DDBJ databases">
        <authorList>
            <person name="Sun Q."/>
            <person name="Mori K."/>
        </authorList>
    </citation>
    <scope>NUCLEOTIDE SEQUENCE [LARGE SCALE GENOMIC DNA]</scope>
    <source>
        <strain evidence="6 7">JCM 4557</strain>
    </source>
</reference>
<dbReference type="CDD" id="cd00090">
    <property type="entry name" value="HTH_ARSR"/>
    <property type="match status" value="1"/>
</dbReference>
<dbReference type="InterPro" id="IPR011991">
    <property type="entry name" value="ArsR-like_HTH"/>
</dbReference>
<dbReference type="InterPro" id="IPR036390">
    <property type="entry name" value="WH_DNA-bd_sf"/>
</dbReference>
<evidence type="ECO:0000313" key="7">
    <source>
        <dbReference type="Proteomes" id="UP001589887"/>
    </source>
</evidence>
<evidence type="ECO:0000256" key="2">
    <source>
        <dbReference type="ARBA" id="ARBA00023125"/>
    </source>
</evidence>
<gene>
    <name evidence="6" type="ORF">ACFH04_10180</name>
</gene>
<proteinExistence type="predicted"/>
<keyword evidence="2" id="KW-0238">DNA-binding</keyword>
<evidence type="ECO:0000259" key="5">
    <source>
        <dbReference type="SMART" id="SM00418"/>
    </source>
</evidence>